<feature type="domain" description="PAC" evidence="10">
    <location>
        <begin position="445"/>
        <end position="497"/>
    </location>
</feature>
<sequence length="941" mass="105037">MKFLSTLQRFLIPIVILVIFGPLFMAQREFSQEMRNVDLFAQGRAESLKRLLTVSEHLMMDQVQASMRLLKEVGIDQQGAPRINGEAVVLGRKVPALYLGNQPQTINFAVVDHVTAIMGGTATLFVKTGEDFVRVATNVRQNGETQRAVGTMLDPQGKAIQAIRNGAPFYGVVDILGTPYITGYEPMFDANHQVIGIWYVGFKVDIQALREAVESTKLLQSGFAAVLDANRHIRFLSKHVLEKTAEQIIKQQDPDWTLTRQQIPEWGFEVVVAYPTSEAHNVSLTRSSNILLIFLALGLVLIALVIFLMRRFVLRPLGGDPVVATELVRNISAGNLAEDGIEADEGTLMANMLKMRQNLRSMVETLHQNAERLSLSASVFEHAHDAIFIADPHARVIEVNPSFIKITGYAREEASGQDVQALLAPEHDAESFSEVWQAVEDKGMWRGETWLSGKHGTVFAAWLDIFAVRDERGVVRRYVGVFSDITPLMEQQQKLERMAYHDALTQLPNRALFSDRLQQALAHIDRNGGLLAVSYFDLDGFKPINDTLGHEAGDQLLIQLAQRLRTSLRAGDTVARLGGDEFALLLCGLQSREEAGQTLERLLAIISAPYQIQEVTVYVSASAGITLSPPDDANPDILLRHADQAMYTAKLSGKNRYHVFDPEHDRQARAQHEALAAIKYALDQGQFRLYYQPKVNMRSGKVIGSEALIRWLHPEDGLRPPAEFLPYVEDTDLSIELGEWVIHEALKQLARWQEEGLGIQVSVNITAHHLMQPDFAQRLKELLDEFPQVPPRLLELEITESAALEDIGVISDLIDHCHTLGVTFALDDFGAGYSSLTYLRRLPVDILKIDQSFVRDMLLDPNDMAIVAGVISLSLEFGRRVIAEGVETAEHGMKLLAMNCELAQGYGIARPMPAEAFLPWVKTFNPDARWAEAYTDMLIPR</sequence>
<dbReference type="PROSITE" id="PS50883">
    <property type="entry name" value="EAL"/>
    <property type="match status" value="1"/>
</dbReference>
<dbReference type="SUPFAM" id="SSF141868">
    <property type="entry name" value="EAL domain-like"/>
    <property type="match status" value="1"/>
</dbReference>
<dbReference type="InterPro" id="IPR013767">
    <property type="entry name" value="PAS_fold"/>
</dbReference>
<evidence type="ECO:0000313" key="14">
    <source>
        <dbReference type="Proteomes" id="UP000245081"/>
    </source>
</evidence>
<dbReference type="Pfam" id="PF00989">
    <property type="entry name" value="PAS"/>
    <property type="match status" value="1"/>
</dbReference>
<dbReference type="AlphaFoldDB" id="A0A2R5F7U3"/>
<keyword evidence="8" id="KW-0472">Membrane</keyword>
<dbReference type="Gene3D" id="3.30.70.270">
    <property type="match status" value="1"/>
</dbReference>
<feature type="transmembrane region" description="Helical" evidence="8">
    <location>
        <begin position="290"/>
        <end position="309"/>
    </location>
</feature>
<dbReference type="GO" id="GO:0005524">
    <property type="term" value="F:ATP binding"/>
    <property type="evidence" value="ECO:0007669"/>
    <property type="project" value="UniProtKB-KW"/>
</dbReference>
<dbReference type="GO" id="GO:0016020">
    <property type="term" value="C:membrane"/>
    <property type="evidence" value="ECO:0007669"/>
    <property type="project" value="UniProtKB-SubCell"/>
</dbReference>
<evidence type="ECO:0000259" key="11">
    <source>
        <dbReference type="PROSITE" id="PS50883"/>
    </source>
</evidence>
<evidence type="ECO:0000313" key="13">
    <source>
        <dbReference type="EMBL" id="GBG12751.1"/>
    </source>
</evidence>
<gene>
    <name evidence="13" type="ORF">NMK_0283</name>
</gene>
<dbReference type="Gene3D" id="3.20.20.450">
    <property type="entry name" value="EAL domain"/>
    <property type="match status" value="1"/>
</dbReference>
<dbReference type="InterPro" id="IPR035965">
    <property type="entry name" value="PAS-like_dom_sf"/>
</dbReference>
<dbReference type="InterPro" id="IPR052155">
    <property type="entry name" value="Biofilm_reg_signaling"/>
</dbReference>
<dbReference type="SMART" id="SM00052">
    <property type="entry name" value="EAL"/>
    <property type="match status" value="1"/>
</dbReference>
<dbReference type="Pfam" id="PF17201">
    <property type="entry name" value="Cache_3-Cache_2"/>
    <property type="match status" value="1"/>
</dbReference>
<evidence type="ECO:0000256" key="8">
    <source>
        <dbReference type="SAM" id="Phobius"/>
    </source>
</evidence>
<dbReference type="FunFam" id="3.30.70.270:FF:000001">
    <property type="entry name" value="Diguanylate cyclase domain protein"/>
    <property type="match status" value="1"/>
</dbReference>
<feature type="domain" description="PAS" evidence="9">
    <location>
        <begin position="372"/>
        <end position="442"/>
    </location>
</feature>
<dbReference type="PROSITE" id="PS50113">
    <property type="entry name" value="PAC"/>
    <property type="match status" value="1"/>
</dbReference>
<dbReference type="EMBL" id="BDOQ01000002">
    <property type="protein sequence ID" value="GBG12751.1"/>
    <property type="molecule type" value="Genomic_DNA"/>
</dbReference>
<proteinExistence type="predicted"/>
<dbReference type="PANTHER" id="PTHR44757:SF2">
    <property type="entry name" value="BIOFILM ARCHITECTURE MAINTENANCE PROTEIN MBAA"/>
    <property type="match status" value="1"/>
</dbReference>
<dbReference type="Gene3D" id="3.30.450.20">
    <property type="entry name" value="PAS domain"/>
    <property type="match status" value="1"/>
</dbReference>
<keyword evidence="3" id="KW-0808">Transferase</keyword>
<evidence type="ECO:0000256" key="4">
    <source>
        <dbReference type="ARBA" id="ARBA00022741"/>
    </source>
</evidence>
<feature type="transmembrane region" description="Helical" evidence="8">
    <location>
        <begin position="6"/>
        <end position="26"/>
    </location>
</feature>
<keyword evidence="8" id="KW-0812">Transmembrane</keyword>
<dbReference type="GO" id="GO:0000160">
    <property type="term" value="P:phosphorelay signal transduction system"/>
    <property type="evidence" value="ECO:0007669"/>
    <property type="project" value="UniProtKB-KW"/>
</dbReference>
<name>A0A2R5F7U3_9PROT</name>
<comment type="caution">
    <text evidence="13">The sequence shown here is derived from an EMBL/GenBank/DDBJ whole genome shotgun (WGS) entry which is preliminary data.</text>
</comment>
<dbReference type="Pfam" id="PF00990">
    <property type="entry name" value="GGDEF"/>
    <property type="match status" value="1"/>
</dbReference>
<evidence type="ECO:0000259" key="12">
    <source>
        <dbReference type="PROSITE" id="PS50887"/>
    </source>
</evidence>
<evidence type="ECO:0000256" key="7">
    <source>
        <dbReference type="ARBA" id="ARBA00023012"/>
    </source>
</evidence>
<evidence type="ECO:0000256" key="5">
    <source>
        <dbReference type="ARBA" id="ARBA00022777"/>
    </source>
</evidence>
<dbReference type="SUPFAM" id="SSF103190">
    <property type="entry name" value="Sensory domain-like"/>
    <property type="match status" value="1"/>
</dbReference>
<dbReference type="InterPro" id="IPR029787">
    <property type="entry name" value="Nucleotide_cyclase"/>
</dbReference>
<dbReference type="SUPFAM" id="SSF55073">
    <property type="entry name" value="Nucleotide cyclase"/>
    <property type="match status" value="1"/>
</dbReference>
<dbReference type="CDD" id="cd01949">
    <property type="entry name" value="GGDEF"/>
    <property type="match status" value="1"/>
</dbReference>
<protein>
    <submittedName>
        <fullName evidence="13">PAS domain S-box protein</fullName>
    </submittedName>
</protein>
<organism evidence="13 14">
    <name type="scientific">Novimethylophilus kurashikiensis</name>
    <dbReference type="NCBI Taxonomy" id="1825523"/>
    <lineage>
        <taxon>Bacteria</taxon>
        <taxon>Pseudomonadati</taxon>
        <taxon>Pseudomonadota</taxon>
        <taxon>Betaproteobacteria</taxon>
        <taxon>Nitrosomonadales</taxon>
        <taxon>Methylophilaceae</taxon>
        <taxon>Novimethylophilus</taxon>
    </lineage>
</organism>
<keyword evidence="7" id="KW-0902">Two-component regulatory system</keyword>
<dbReference type="SMART" id="SM00267">
    <property type="entry name" value="GGDEF"/>
    <property type="match status" value="1"/>
</dbReference>
<dbReference type="InterPro" id="IPR033462">
    <property type="entry name" value="Cache_3-Cache_2"/>
</dbReference>
<keyword evidence="14" id="KW-1185">Reference proteome</keyword>
<dbReference type="InterPro" id="IPR043128">
    <property type="entry name" value="Rev_trsase/Diguanyl_cyclase"/>
</dbReference>
<dbReference type="Pfam" id="PF00563">
    <property type="entry name" value="EAL"/>
    <property type="match status" value="1"/>
</dbReference>
<keyword evidence="8" id="KW-1133">Transmembrane helix</keyword>
<keyword evidence="4" id="KW-0547">Nucleotide-binding</keyword>
<dbReference type="InterPro" id="IPR000014">
    <property type="entry name" value="PAS"/>
</dbReference>
<evidence type="ECO:0000256" key="6">
    <source>
        <dbReference type="ARBA" id="ARBA00022840"/>
    </source>
</evidence>
<dbReference type="NCBIfam" id="TIGR00254">
    <property type="entry name" value="GGDEF"/>
    <property type="match status" value="1"/>
</dbReference>
<dbReference type="CDD" id="cd00130">
    <property type="entry name" value="PAS"/>
    <property type="match status" value="1"/>
</dbReference>
<dbReference type="InterPro" id="IPR000700">
    <property type="entry name" value="PAS-assoc_C"/>
</dbReference>
<evidence type="ECO:0000256" key="1">
    <source>
        <dbReference type="ARBA" id="ARBA00004370"/>
    </source>
</evidence>
<dbReference type="GO" id="GO:0006355">
    <property type="term" value="P:regulation of DNA-templated transcription"/>
    <property type="evidence" value="ECO:0007669"/>
    <property type="project" value="InterPro"/>
</dbReference>
<dbReference type="PROSITE" id="PS50112">
    <property type="entry name" value="PAS"/>
    <property type="match status" value="1"/>
</dbReference>
<dbReference type="PANTHER" id="PTHR44757">
    <property type="entry name" value="DIGUANYLATE CYCLASE DGCP"/>
    <property type="match status" value="1"/>
</dbReference>
<dbReference type="InterPro" id="IPR035919">
    <property type="entry name" value="EAL_sf"/>
</dbReference>
<comment type="subcellular location">
    <subcellularLocation>
        <location evidence="1">Membrane</location>
    </subcellularLocation>
</comment>
<dbReference type="PROSITE" id="PS50887">
    <property type="entry name" value="GGDEF"/>
    <property type="match status" value="1"/>
</dbReference>
<keyword evidence="5" id="KW-0418">Kinase</keyword>
<keyword evidence="2" id="KW-0597">Phosphoprotein</keyword>
<dbReference type="NCBIfam" id="TIGR00229">
    <property type="entry name" value="sensory_box"/>
    <property type="match status" value="1"/>
</dbReference>
<keyword evidence="6" id="KW-0067">ATP-binding</keyword>
<dbReference type="CDD" id="cd01948">
    <property type="entry name" value="EAL"/>
    <property type="match status" value="1"/>
</dbReference>
<dbReference type="RefSeq" id="WP_227871307.1">
    <property type="nucleotide sequence ID" value="NZ_BDOQ01000002.1"/>
</dbReference>
<reference evidence="13 14" key="1">
    <citation type="journal article" date="2018" name="Environ. Microbiol.">
        <title>Isolation and genomic characterization of Novimethylophilus kurashikiensis gen. nov. sp. nov., a new lanthanide-dependent methylotrophic species of Methylophilaceae.</title>
        <authorList>
            <person name="Lv H."/>
            <person name="Sahin N."/>
            <person name="Tani A."/>
        </authorList>
    </citation>
    <scope>NUCLEOTIDE SEQUENCE [LARGE SCALE GENOMIC DNA]</scope>
    <source>
        <strain evidence="13 14">La2-4</strain>
    </source>
</reference>
<dbReference type="Gene3D" id="6.10.340.10">
    <property type="match status" value="1"/>
</dbReference>
<evidence type="ECO:0000259" key="9">
    <source>
        <dbReference type="PROSITE" id="PS50112"/>
    </source>
</evidence>
<evidence type="ECO:0000256" key="3">
    <source>
        <dbReference type="ARBA" id="ARBA00022679"/>
    </source>
</evidence>
<evidence type="ECO:0000256" key="2">
    <source>
        <dbReference type="ARBA" id="ARBA00022553"/>
    </source>
</evidence>
<dbReference type="SMART" id="SM00091">
    <property type="entry name" value="PAS"/>
    <property type="match status" value="1"/>
</dbReference>
<dbReference type="InterPro" id="IPR029151">
    <property type="entry name" value="Sensor-like_sf"/>
</dbReference>
<feature type="domain" description="EAL" evidence="11">
    <location>
        <begin position="671"/>
        <end position="925"/>
    </location>
</feature>
<dbReference type="InterPro" id="IPR000160">
    <property type="entry name" value="GGDEF_dom"/>
</dbReference>
<dbReference type="InterPro" id="IPR001633">
    <property type="entry name" value="EAL_dom"/>
</dbReference>
<dbReference type="GO" id="GO:0016301">
    <property type="term" value="F:kinase activity"/>
    <property type="evidence" value="ECO:0007669"/>
    <property type="project" value="UniProtKB-KW"/>
</dbReference>
<dbReference type="Proteomes" id="UP000245081">
    <property type="component" value="Unassembled WGS sequence"/>
</dbReference>
<evidence type="ECO:0000259" key="10">
    <source>
        <dbReference type="PROSITE" id="PS50113"/>
    </source>
</evidence>
<accession>A0A2R5F7U3</accession>
<feature type="domain" description="GGDEF" evidence="12">
    <location>
        <begin position="529"/>
        <end position="662"/>
    </location>
</feature>
<dbReference type="SUPFAM" id="SSF55785">
    <property type="entry name" value="PYP-like sensor domain (PAS domain)"/>
    <property type="match status" value="1"/>
</dbReference>